<evidence type="ECO:0000313" key="3">
    <source>
        <dbReference type="Proteomes" id="UP000803884"/>
    </source>
</evidence>
<organism evidence="2 3">
    <name type="scientific">Cladosporium halotolerans</name>
    <dbReference type="NCBI Taxonomy" id="1052096"/>
    <lineage>
        <taxon>Eukaryota</taxon>
        <taxon>Fungi</taxon>
        <taxon>Dikarya</taxon>
        <taxon>Ascomycota</taxon>
        <taxon>Pezizomycotina</taxon>
        <taxon>Dothideomycetes</taxon>
        <taxon>Dothideomycetidae</taxon>
        <taxon>Cladosporiales</taxon>
        <taxon>Cladosporiaceae</taxon>
        <taxon>Cladosporium</taxon>
    </lineage>
</organism>
<dbReference type="Proteomes" id="UP000803884">
    <property type="component" value="Unassembled WGS sequence"/>
</dbReference>
<comment type="caution">
    <text evidence="2">The sequence shown here is derived from an EMBL/GenBank/DDBJ whole genome shotgun (WGS) entry which is preliminary data.</text>
</comment>
<dbReference type="Gene3D" id="2.115.10.20">
    <property type="entry name" value="Glycosyl hydrolase domain, family 43"/>
    <property type="match status" value="1"/>
</dbReference>
<evidence type="ECO:0008006" key="4">
    <source>
        <dbReference type="Google" id="ProtNLM"/>
    </source>
</evidence>
<gene>
    <name evidence="2" type="ORF">WHR41_00042</name>
</gene>
<feature type="chain" id="PRO_5044318985" description="Glycoside hydrolase family 43 protein" evidence="1">
    <location>
        <begin position="19"/>
        <end position="334"/>
    </location>
</feature>
<sequence length="334" mass="36148">MVPKFGVIGAVLASGILAHALPQGNPSDPSQPAGYLFAAFKGDEPQVFFLTAPADSPTTFQALNGGRATLIPTTGTGGARDPFIFRAQDQSRYIVLATDLDIGKTNWADAQTTGSRSIYVWESSADGVSWSAERLVELMPPTAGYVWAPSAIWDVERSQYALFWSSVLFDASDAAHTGPSTGPFIFYSHTSDFATFTPPQRWNPDSTPTVIDQEIQHLGGSSYLRYLSDTQEVRRVVLERSDTGLFGAWTRIGVPVDRVREGPAAYRDILDPGKYYLLEDDYGGEGYECYSTGDFEVPYAPCEVGLTPAGLRHGAVVQVDGVSYAALQGNVTAY</sequence>
<dbReference type="CDD" id="cd08983">
    <property type="entry name" value="GH43_Bt3655-like"/>
    <property type="match status" value="1"/>
</dbReference>
<dbReference type="AlphaFoldDB" id="A0AB34L573"/>
<dbReference type="SUPFAM" id="SSF75005">
    <property type="entry name" value="Arabinanase/levansucrase/invertase"/>
    <property type="match status" value="1"/>
</dbReference>
<dbReference type="PANTHER" id="PTHR43301:SF3">
    <property type="entry name" value="ARABINAN ENDO-1,5-ALPHA-L-ARABINOSIDASE A-RELATED"/>
    <property type="match status" value="1"/>
</dbReference>
<dbReference type="GeneID" id="96001486"/>
<keyword evidence="1" id="KW-0732">Signal</keyword>
<proteinExistence type="predicted"/>
<accession>A0AB34L573</accession>
<dbReference type="EMBL" id="JAAQHG020000001">
    <property type="protein sequence ID" value="KAL1591272.1"/>
    <property type="molecule type" value="Genomic_DNA"/>
</dbReference>
<keyword evidence="3" id="KW-1185">Reference proteome</keyword>
<dbReference type="InterPro" id="IPR023296">
    <property type="entry name" value="Glyco_hydro_beta-prop_sf"/>
</dbReference>
<dbReference type="PANTHER" id="PTHR43301">
    <property type="entry name" value="ARABINAN ENDO-1,5-ALPHA-L-ARABINOSIDASE"/>
    <property type="match status" value="1"/>
</dbReference>
<dbReference type="InterPro" id="IPR050727">
    <property type="entry name" value="GH43_arabinanases"/>
</dbReference>
<evidence type="ECO:0000313" key="2">
    <source>
        <dbReference type="EMBL" id="KAL1591272.1"/>
    </source>
</evidence>
<dbReference type="RefSeq" id="XP_069234377.1">
    <property type="nucleotide sequence ID" value="XM_069368648.1"/>
</dbReference>
<reference evidence="2 3" key="1">
    <citation type="journal article" date="2020" name="Microbiol. Resour. Announc.">
        <title>Draft Genome Sequence of a Cladosporium Species Isolated from the Mesophotic Ascidian Didemnum maculosum.</title>
        <authorList>
            <person name="Gioti A."/>
            <person name="Siaperas R."/>
            <person name="Nikolaivits E."/>
            <person name="Le Goff G."/>
            <person name="Ouazzani J."/>
            <person name="Kotoulas G."/>
            <person name="Topakas E."/>
        </authorList>
    </citation>
    <scope>NUCLEOTIDE SEQUENCE [LARGE SCALE GENOMIC DNA]</scope>
    <source>
        <strain evidence="2 3">TM138-S3</strain>
    </source>
</reference>
<evidence type="ECO:0000256" key="1">
    <source>
        <dbReference type="SAM" id="SignalP"/>
    </source>
</evidence>
<feature type="signal peptide" evidence="1">
    <location>
        <begin position="1"/>
        <end position="18"/>
    </location>
</feature>
<protein>
    <recommendedName>
        <fullName evidence="4">Glycoside hydrolase family 43 protein</fullName>
    </recommendedName>
</protein>
<name>A0AB34L573_9PEZI</name>